<evidence type="ECO:0000256" key="3">
    <source>
        <dbReference type="ARBA" id="ARBA00022651"/>
    </source>
</evidence>
<dbReference type="GO" id="GO:0045493">
    <property type="term" value="P:xylan catabolic process"/>
    <property type="evidence" value="ECO:0007669"/>
    <property type="project" value="UniProtKB-KW"/>
</dbReference>
<evidence type="ECO:0000313" key="12">
    <source>
        <dbReference type="EMBL" id="AQG80397.1"/>
    </source>
</evidence>
<feature type="domain" description="GH10" evidence="11">
    <location>
        <begin position="30"/>
        <end position="344"/>
    </location>
</feature>
<evidence type="ECO:0000256" key="8">
    <source>
        <dbReference type="ARBA" id="ARBA00023326"/>
    </source>
</evidence>
<dbReference type="GO" id="GO:0031176">
    <property type="term" value="F:endo-1,4-beta-xylanase activity"/>
    <property type="evidence" value="ECO:0007669"/>
    <property type="project" value="UniProtKB-EC"/>
</dbReference>
<evidence type="ECO:0000313" key="13">
    <source>
        <dbReference type="Proteomes" id="UP000187941"/>
    </source>
</evidence>
<dbReference type="EMBL" id="CP014263">
    <property type="protein sequence ID" value="AQG80397.1"/>
    <property type="molecule type" value="Genomic_DNA"/>
</dbReference>
<comment type="catalytic activity">
    <reaction evidence="1 10">
        <text>Endohydrolysis of (1-&gt;4)-beta-D-xylosidic linkages in xylans.</text>
        <dbReference type="EC" id="3.2.1.8"/>
    </reaction>
</comment>
<dbReference type="InterPro" id="IPR031158">
    <property type="entry name" value="GH10_AS"/>
</dbReference>
<proteinExistence type="inferred from homology"/>
<keyword evidence="5 10" id="KW-0378">Hydrolase</keyword>
<dbReference type="EC" id="3.2.1.8" evidence="10"/>
<dbReference type="PROSITE" id="PS00591">
    <property type="entry name" value="GH10_1"/>
    <property type="match status" value="1"/>
</dbReference>
<evidence type="ECO:0000256" key="9">
    <source>
        <dbReference type="PROSITE-ProRule" id="PRU10061"/>
    </source>
</evidence>
<dbReference type="RefSeq" id="WP_077131824.1">
    <property type="nucleotide sequence ID" value="NZ_CP014263.1"/>
</dbReference>
<evidence type="ECO:0000256" key="6">
    <source>
        <dbReference type="ARBA" id="ARBA00023277"/>
    </source>
</evidence>
<evidence type="ECO:0000256" key="5">
    <source>
        <dbReference type="ARBA" id="ARBA00022801"/>
    </source>
</evidence>
<feature type="active site" description="Nucleophile" evidence="9">
    <location>
        <position position="257"/>
    </location>
</feature>
<evidence type="ECO:0000256" key="10">
    <source>
        <dbReference type="RuleBase" id="RU361174"/>
    </source>
</evidence>
<keyword evidence="7 10" id="KW-0326">Glycosidase</keyword>
<evidence type="ECO:0000256" key="7">
    <source>
        <dbReference type="ARBA" id="ARBA00023295"/>
    </source>
</evidence>
<evidence type="ECO:0000256" key="1">
    <source>
        <dbReference type="ARBA" id="ARBA00000681"/>
    </source>
</evidence>
<evidence type="ECO:0000259" key="11">
    <source>
        <dbReference type="PROSITE" id="PS51760"/>
    </source>
</evidence>
<dbReference type="PANTHER" id="PTHR31490">
    <property type="entry name" value="GLYCOSYL HYDROLASE"/>
    <property type="match status" value="1"/>
</dbReference>
<evidence type="ECO:0000256" key="2">
    <source>
        <dbReference type="ARBA" id="ARBA00007495"/>
    </source>
</evidence>
<keyword evidence="3" id="KW-0858">Xylan degradation</keyword>
<reference evidence="12 13" key="1">
    <citation type="submission" date="2016-01" db="EMBL/GenBank/DDBJ databases">
        <authorList>
            <person name="Oliw E.H."/>
        </authorList>
    </citation>
    <scope>NUCLEOTIDE SEQUENCE [LARGE SCALE GENOMIC DNA]</scope>
    <source>
        <strain evidence="12 13">DY10</strain>
    </source>
</reference>
<dbReference type="AlphaFoldDB" id="A0A1P9WYD2"/>
<organism evidence="12 13">
    <name type="scientific">Spirosoma montaniterrae</name>
    <dbReference type="NCBI Taxonomy" id="1178516"/>
    <lineage>
        <taxon>Bacteria</taxon>
        <taxon>Pseudomonadati</taxon>
        <taxon>Bacteroidota</taxon>
        <taxon>Cytophagia</taxon>
        <taxon>Cytophagales</taxon>
        <taxon>Cytophagaceae</taxon>
        <taxon>Spirosoma</taxon>
    </lineage>
</organism>
<protein>
    <recommendedName>
        <fullName evidence="10">Beta-xylanase</fullName>
        <ecNumber evidence="10">3.2.1.8</ecNumber>
    </recommendedName>
</protein>
<keyword evidence="4" id="KW-0732">Signal</keyword>
<name>A0A1P9WYD2_9BACT</name>
<dbReference type="InterPro" id="IPR001000">
    <property type="entry name" value="GH10_dom"/>
</dbReference>
<dbReference type="STRING" id="1178516.AWR27_14340"/>
<sequence length="346" mass="39316">MKLRIVIGLLAIGLMNCRDNQAQPPGPTFQSVTPFPFGAALSPVRLTNDAAYRQTVEREFSSITSENHLKMHHVHPEASRYDWSPGDVLVNFASQTGKRMHGHALLWHEAVPDWVKNFSGDSLAWETLVRDHITTVVQHYKGRIAAWDVVNEAFLDDGTQRPTIWSRHLGPDYIARCFQYARQADPTVKLFYNDYGQEYSSRKLQAMLTMVADFRRRGIPIDGVGLQMHTHINHPDAQIENAIRQAATTGLLVHISELDVRINPKGEANFSPTDLHWQQQKAKFTAIVRAYRTRVPKSQQHGITTWNVGDGDSWIPKFCKCTDFPLPFDKVYQKKPAHEGVLDGLR</sequence>
<dbReference type="Pfam" id="PF00331">
    <property type="entry name" value="Glyco_hydro_10"/>
    <property type="match status" value="1"/>
</dbReference>
<dbReference type="SUPFAM" id="SSF51445">
    <property type="entry name" value="(Trans)glycosidases"/>
    <property type="match status" value="1"/>
</dbReference>
<dbReference type="KEGG" id="smon:AWR27_14340"/>
<keyword evidence="6 10" id="KW-0119">Carbohydrate metabolism</keyword>
<comment type="similarity">
    <text evidence="2 10">Belongs to the glycosyl hydrolase 10 (cellulase F) family.</text>
</comment>
<dbReference type="PRINTS" id="PR00134">
    <property type="entry name" value="GLHYDRLASE10"/>
</dbReference>
<keyword evidence="8 10" id="KW-0624">Polysaccharide degradation</keyword>
<dbReference type="InterPro" id="IPR017853">
    <property type="entry name" value="GH"/>
</dbReference>
<dbReference type="InterPro" id="IPR044846">
    <property type="entry name" value="GH10"/>
</dbReference>
<dbReference type="Gene3D" id="3.20.20.80">
    <property type="entry name" value="Glycosidases"/>
    <property type="match status" value="1"/>
</dbReference>
<dbReference type="SMART" id="SM00633">
    <property type="entry name" value="Glyco_10"/>
    <property type="match status" value="1"/>
</dbReference>
<accession>A0A1P9WYD2</accession>
<dbReference type="PROSITE" id="PS51760">
    <property type="entry name" value="GH10_2"/>
    <property type="match status" value="1"/>
</dbReference>
<dbReference type="PANTHER" id="PTHR31490:SF88">
    <property type="entry name" value="BETA-XYLANASE"/>
    <property type="match status" value="1"/>
</dbReference>
<gene>
    <name evidence="12" type="ORF">AWR27_14340</name>
</gene>
<dbReference type="OrthoDB" id="9809277at2"/>
<keyword evidence="13" id="KW-1185">Reference proteome</keyword>
<evidence type="ECO:0000256" key="4">
    <source>
        <dbReference type="ARBA" id="ARBA00022729"/>
    </source>
</evidence>
<dbReference type="Proteomes" id="UP000187941">
    <property type="component" value="Chromosome"/>
</dbReference>